<dbReference type="Pfam" id="PF17764">
    <property type="entry name" value="PriA_3primeBD"/>
    <property type="match status" value="1"/>
</dbReference>
<sequence>MYLKVLPLDISFDKEWLTYFFKDEEKPYIGIWSIVSIPIKNNISYWVVYAFENETEFENIRSIVWSVCSFPIISEYEIRLIFAIANRYFLPVHKVLNLFLPKFVFSRFDKNAFQDVIWIKETVKETAWEVSNIFIHNSSALWVEEILDLDDMKEGGLVLIFWDDFWVDCFLEKNPIFKKEALVYKNSLTYARKYNLFLDVLSKKKNILIWTRKILQYNLARYENIVYLDDALVRYNYNQFEKYRNLDLMEFLIETKKFNVTFISSVPSVELFLMSKKKSFIYKIK</sequence>
<name>K2G2E0_9BACT</name>
<organism evidence="2">
    <name type="scientific">uncultured bacterium</name>
    <name type="common">gcode 4</name>
    <dbReference type="NCBI Taxonomy" id="1234023"/>
    <lineage>
        <taxon>Bacteria</taxon>
        <taxon>environmental samples</taxon>
    </lineage>
</organism>
<reference evidence="2" key="1">
    <citation type="journal article" date="2012" name="Science">
        <title>Fermentation, hydrogen, and sulfur metabolism in multiple uncultivated bacterial phyla.</title>
        <authorList>
            <person name="Wrighton K.C."/>
            <person name="Thomas B.C."/>
            <person name="Sharon I."/>
            <person name="Miller C.S."/>
            <person name="Castelle C.J."/>
            <person name="VerBerkmoes N.C."/>
            <person name="Wilkins M.J."/>
            <person name="Hettich R.L."/>
            <person name="Lipton M.S."/>
            <person name="Williams K.H."/>
            <person name="Long P.E."/>
            <person name="Banfield J.F."/>
        </authorList>
    </citation>
    <scope>NUCLEOTIDE SEQUENCE [LARGE SCALE GENOMIC DNA]</scope>
</reference>
<dbReference type="GO" id="GO:0003677">
    <property type="term" value="F:DNA binding"/>
    <property type="evidence" value="ECO:0007669"/>
    <property type="project" value="InterPro"/>
</dbReference>
<evidence type="ECO:0000313" key="2">
    <source>
        <dbReference type="EMBL" id="EKE28422.1"/>
    </source>
</evidence>
<comment type="caution">
    <text evidence="2">The sequence shown here is derived from an EMBL/GenBank/DDBJ whole genome shotgun (WGS) entry which is preliminary data.</text>
</comment>
<feature type="domain" description="Primosomal protein N' 3' DNA-binding" evidence="1">
    <location>
        <begin position="15"/>
        <end position="101"/>
    </location>
</feature>
<dbReference type="InterPro" id="IPR042115">
    <property type="entry name" value="PriA_3primeBD_sf"/>
</dbReference>
<evidence type="ECO:0000259" key="1">
    <source>
        <dbReference type="Pfam" id="PF17764"/>
    </source>
</evidence>
<dbReference type="EMBL" id="AMFJ01000334">
    <property type="protein sequence ID" value="EKE28422.1"/>
    <property type="molecule type" value="Genomic_DNA"/>
</dbReference>
<dbReference type="AlphaFoldDB" id="K2G2E0"/>
<accession>K2G2E0</accession>
<proteinExistence type="predicted"/>
<protein>
    <recommendedName>
        <fullName evidence="1">Primosomal protein N' 3' DNA-binding domain-containing protein</fullName>
    </recommendedName>
</protein>
<dbReference type="Gene3D" id="3.40.1440.60">
    <property type="entry name" value="PriA, 3(prime) DNA-binding domain"/>
    <property type="match status" value="1"/>
</dbReference>
<dbReference type="InterPro" id="IPR041222">
    <property type="entry name" value="PriA_3primeBD"/>
</dbReference>
<gene>
    <name evidence="2" type="ORF">ACD_3C00060G0002</name>
</gene>